<name>A0A8C4PZE7_EPTBU</name>
<dbReference type="SUPFAM" id="SSF54695">
    <property type="entry name" value="POZ domain"/>
    <property type="match status" value="1"/>
</dbReference>
<keyword evidence="5 14" id="KW-0812">Transmembrane</keyword>
<dbReference type="GO" id="GO:0005249">
    <property type="term" value="F:voltage-gated potassium channel activity"/>
    <property type="evidence" value="ECO:0007669"/>
    <property type="project" value="InterPro"/>
</dbReference>
<reference evidence="17" key="2">
    <citation type="submission" date="2025-09" db="UniProtKB">
        <authorList>
            <consortium name="Ensembl"/>
        </authorList>
    </citation>
    <scope>IDENTIFICATION</scope>
</reference>
<dbReference type="Gene3D" id="1.10.287.70">
    <property type="match status" value="1"/>
</dbReference>
<evidence type="ECO:0000256" key="9">
    <source>
        <dbReference type="ARBA" id="ARBA00022989"/>
    </source>
</evidence>
<keyword evidence="9 14" id="KW-1133">Transmembrane helix</keyword>
<keyword evidence="8" id="KW-0630">Potassium</keyword>
<dbReference type="GO" id="GO:0001508">
    <property type="term" value="P:action potential"/>
    <property type="evidence" value="ECO:0007669"/>
    <property type="project" value="TreeGrafter"/>
</dbReference>
<evidence type="ECO:0000256" key="2">
    <source>
        <dbReference type="ARBA" id="ARBA00022448"/>
    </source>
</evidence>
<dbReference type="PRINTS" id="PR01494">
    <property type="entry name" value="KV9CHANNEL"/>
</dbReference>
<keyword evidence="6" id="KW-0631">Potassium channel</keyword>
<evidence type="ECO:0000256" key="14">
    <source>
        <dbReference type="SAM" id="Phobius"/>
    </source>
</evidence>
<evidence type="ECO:0000259" key="16">
    <source>
        <dbReference type="Pfam" id="PF02214"/>
    </source>
</evidence>
<feature type="domain" description="Potassium channel tetramerisation-type BTB" evidence="16">
    <location>
        <begin position="24"/>
        <end position="125"/>
    </location>
</feature>
<accession>A0A8C4PZE7</accession>
<dbReference type="Pfam" id="PF00520">
    <property type="entry name" value="Ion_trans"/>
    <property type="match status" value="1"/>
</dbReference>
<dbReference type="PANTHER" id="PTHR11537:SF171">
    <property type="entry name" value="POTASSIUM VOLTAGE-GATED CHANNEL SUBFAMILY F MEMBER 1"/>
    <property type="match status" value="1"/>
</dbReference>
<feature type="transmembrane region" description="Helical" evidence="14">
    <location>
        <begin position="325"/>
        <end position="346"/>
    </location>
</feature>
<evidence type="ECO:0000256" key="8">
    <source>
        <dbReference type="ARBA" id="ARBA00022958"/>
    </source>
</evidence>
<dbReference type="FunFam" id="1.10.287.70:FF:000005">
    <property type="entry name" value="potassium voltage-gated channel subfamily G member 1"/>
    <property type="match status" value="1"/>
</dbReference>
<evidence type="ECO:0000256" key="6">
    <source>
        <dbReference type="ARBA" id="ARBA00022826"/>
    </source>
</evidence>
<dbReference type="Gene3D" id="1.20.120.350">
    <property type="entry name" value="Voltage-gated potassium channels. Chain C"/>
    <property type="match status" value="1"/>
</dbReference>
<evidence type="ECO:0000256" key="5">
    <source>
        <dbReference type="ARBA" id="ARBA00022692"/>
    </source>
</evidence>
<protein>
    <submittedName>
        <fullName evidence="17">Potassium voltage-gated channel modifier subfamily F member 1</fullName>
    </submittedName>
</protein>
<dbReference type="InterPro" id="IPR003971">
    <property type="entry name" value="K_chnl_volt-dep_Kv5/Kv9"/>
</dbReference>
<dbReference type="PRINTS" id="PR01491">
    <property type="entry name" value="KVCHANNEL"/>
</dbReference>
<dbReference type="SUPFAM" id="SSF81324">
    <property type="entry name" value="Voltage-gated potassium channels"/>
    <property type="match status" value="1"/>
</dbReference>
<feature type="transmembrane region" description="Helical" evidence="14">
    <location>
        <begin position="386"/>
        <end position="407"/>
    </location>
</feature>
<dbReference type="InterPro" id="IPR028325">
    <property type="entry name" value="VG_K_chnl"/>
</dbReference>
<dbReference type="Ensembl" id="ENSEBUT00000007379.1">
    <property type="protein sequence ID" value="ENSEBUP00000006914.1"/>
    <property type="gene ID" value="ENSEBUG00000004534.1"/>
</dbReference>
<sequence>MGHPAQVPSTRSMVSPGSDEQPGVTLNIGGQRFTLDGHLLRRFPETRPAHLARCTSTCPEISRSLCDDFDPQSGEFYFDRDPLVFRTIAMLFFEGEIHMGRGVCPICFKSELDFWHVDASFLDDCCRSSFSEKERELSEIAHRVELALADKARAGESMTVRGRKVLWQLMESPDSSFLARLIAIVSFLLVVVSSVVLCLSTIPELQVPDEDGLPGEHPTLSVVETVCICWFTLEYVLRFTAAPRKVRFILAFMNIVDALAIVPYYMGLALSYLGKRSSSTSSLSNVQQAVQALRIMRVARILKLARHSSGLQMLTYALRGSFKELSLLLLYLAMGIFLFSALGYTFEQSHPQTLFTSIPHAFWWAIITMTTVGYGDIYPQTYLGKMNAAVSFLCGILAIALPIHPIINNFVKYYNKQKVLETAVKHRLDRLALEEHVQGFAQQRWSDLRLRAEETQNIKIRTFYLKCYITNKNV</sequence>
<dbReference type="OMA" id="MYMGVGV"/>
<feature type="transmembrane region" description="Helical" evidence="14">
    <location>
        <begin position="177"/>
        <end position="202"/>
    </location>
</feature>
<evidence type="ECO:0000256" key="12">
    <source>
        <dbReference type="ARBA" id="ARBA00023303"/>
    </source>
</evidence>
<dbReference type="InterPro" id="IPR003131">
    <property type="entry name" value="T1-type_BTB"/>
</dbReference>
<keyword evidence="12" id="KW-0407">Ion channel</keyword>
<feature type="region of interest" description="Disordered" evidence="13">
    <location>
        <begin position="1"/>
        <end position="22"/>
    </location>
</feature>
<keyword evidence="3" id="KW-1003">Cell membrane</keyword>
<dbReference type="InterPro" id="IPR005821">
    <property type="entry name" value="Ion_trans_dom"/>
</dbReference>
<feature type="transmembrane region" description="Helical" evidence="14">
    <location>
        <begin position="353"/>
        <end position="374"/>
    </location>
</feature>
<evidence type="ECO:0000256" key="4">
    <source>
        <dbReference type="ARBA" id="ARBA00022538"/>
    </source>
</evidence>
<evidence type="ECO:0000313" key="18">
    <source>
        <dbReference type="Proteomes" id="UP000694388"/>
    </source>
</evidence>
<feature type="domain" description="Ion transport" evidence="15">
    <location>
        <begin position="180"/>
        <end position="417"/>
    </location>
</feature>
<dbReference type="GO" id="GO:0008076">
    <property type="term" value="C:voltage-gated potassium channel complex"/>
    <property type="evidence" value="ECO:0007669"/>
    <property type="project" value="InterPro"/>
</dbReference>
<dbReference type="Pfam" id="PF02214">
    <property type="entry name" value="BTB_2"/>
    <property type="match status" value="1"/>
</dbReference>
<dbReference type="GeneTree" id="ENSGT00940000160213"/>
<dbReference type="InterPro" id="IPR027359">
    <property type="entry name" value="Volt_channel_dom_sf"/>
</dbReference>
<evidence type="ECO:0000256" key="13">
    <source>
        <dbReference type="SAM" id="MobiDB-lite"/>
    </source>
</evidence>
<dbReference type="Proteomes" id="UP000694388">
    <property type="component" value="Unplaced"/>
</dbReference>
<dbReference type="InterPro" id="IPR011333">
    <property type="entry name" value="SKP1/BTB/POZ_sf"/>
</dbReference>
<dbReference type="Gene3D" id="3.30.710.10">
    <property type="entry name" value="Potassium Channel Kv1.1, Chain A"/>
    <property type="match status" value="1"/>
</dbReference>
<dbReference type="AlphaFoldDB" id="A0A8C4PZE7"/>
<evidence type="ECO:0000256" key="1">
    <source>
        <dbReference type="ARBA" id="ARBA00004651"/>
    </source>
</evidence>
<dbReference type="GO" id="GO:0051260">
    <property type="term" value="P:protein homooligomerization"/>
    <property type="evidence" value="ECO:0007669"/>
    <property type="project" value="InterPro"/>
</dbReference>
<keyword evidence="18" id="KW-1185">Reference proteome</keyword>
<dbReference type="InterPro" id="IPR003968">
    <property type="entry name" value="K_chnl_volt-dep_Kv"/>
</dbReference>
<keyword evidence="7" id="KW-0851">Voltage-gated channel</keyword>
<evidence type="ECO:0000256" key="10">
    <source>
        <dbReference type="ARBA" id="ARBA00023065"/>
    </source>
</evidence>
<proteinExistence type="predicted"/>
<evidence type="ECO:0000256" key="7">
    <source>
        <dbReference type="ARBA" id="ARBA00022882"/>
    </source>
</evidence>
<keyword evidence="4" id="KW-0633">Potassium transport</keyword>
<keyword evidence="2" id="KW-0813">Transport</keyword>
<comment type="subcellular location">
    <subcellularLocation>
        <location evidence="1">Cell membrane</location>
        <topology evidence="1">Multi-pass membrane protein</topology>
    </subcellularLocation>
</comment>
<organism evidence="17 18">
    <name type="scientific">Eptatretus burgeri</name>
    <name type="common">Inshore hagfish</name>
    <dbReference type="NCBI Taxonomy" id="7764"/>
    <lineage>
        <taxon>Eukaryota</taxon>
        <taxon>Metazoa</taxon>
        <taxon>Chordata</taxon>
        <taxon>Craniata</taxon>
        <taxon>Vertebrata</taxon>
        <taxon>Cyclostomata</taxon>
        <taxon>Myxini</taxon>
        <taxon>Myxiniformes</taxon>
        <taxon>Myxinidae</taxon>
        <taxon>Eptatretinae</taxon>
        <taxon>Eptatretus</taxon>
    </lineage>
</organism>
<evidence type="ECO:0000313" key="17">
    <source>
        <dbReference type="Ensembl" id="ENSEBUP00000006914.1"/>
    </source>
</evidence>
<feature type="transmembrane region" description="Helical" evidence="14">
    <location>
        <begin position="248"/>
        <end position="273"/>
    </location>
</feature>
<evidence type="ECO:0000256" key="3">
    <source>
        <dbReference type="ARBA" id="ARBA00022475"/>
    </source>
</evidence>
<dbReference type="PANTHER" id="PTHR11537">
    <property type="entry name" value="VOLTAGE-GATED POTASSIUM CHANNEL"/>
    <property type="match status" value="1"/>
</dbReference>
<reference evidence="17" key="1">
    <citation type="submission" date="2025-08" db="UniProtKB">
        <authorList>
            <consortium name="Ensembl"/>
        </authorList>
    </citation>
    <scope>IDENTIFICATION</scope>
</reference>
<dbReference type="PRINTS" id="PR00169">
    <property type="entry name" value="KCHANNEL"/>
</dbReference>
<evidence type="ECO:0000256" key="11">
    <source>
        <dbReference type="ARBA" id="ARBA00023136"/>
    </source>
</evidence>
<evidence type="ECO:0000259" key="15">
    <source>
        <dbReference type="Pfam" id="PF00520"/>
    </source>
</evidence>
<keyword evidence="11 14" id="KW-0472">Membrane</keyword>
<keyword evidence="10" id="KW-0406">Ion transport</keyword>